<gene>
    <name evidence="1" type="ORF">MLD38_034892</name>
</gene>
<evidence type="ECO:0000313" key="1">
    <source>
        <dbReference type="EMBL" id="KAI4321522.1"/>
    </source>
</evidence>
<organism evidence="1 2">
    <name type="scientific">Melastoma candidum</name>
    <dbReference type="NCBI Taxonomy" id="119954"/>
    <lineage>
        <taxon>Eukaryota</taxon>
        <taxon>Viridiplantae</taxon>
        <taxon>Streptophyta</taxon>
        <taxon>Embryophyta</taxon>
        <taxon>Tracheophyta</taxon>
        <taxon>Spermatophyta</taxon>
        <taxon>Magnoliopsida</taxon>
        <taxon>eudicotyledons</taxon>
        <taxon>Gunneridae</taxon>
        <taxon>Pentapetalae</taxon>
        <taxon>rosids</taxon>
        <taxon>malvids</taxon>
        <taxon>Myrtales</taxon>
        <taxon>Melastomataceae</taxon>
        <taxon>Melastomatoideae</taxon>
        <taxon>Melastomateae</taxon>
        <taxon>Melastoma</taxon>
    </lineage>
</organism>
<dbReference type="Proteomes" id="UP001057402">
    <property type="component" value="Chromosome 10"/>
</dbReference>
<comment type="caution">
    <text evidence="1">The sequence shown here is derived from an EMBL/GenBank/DDBJ whole genome shotgun (WGS) entry which is preliminary data.</text>
</comment>
<evidence type="ECO:0000313" key="2">
    <source>
        <dbReference type="Proteomes" id="UP001057402"/>
    </source>
</evidence>
<reference evidence="2" key="1">
    <citation type="journal article" date="2023" name="Front. Plant Sci.">
        <title>Chromosomal-level genome assembly of Melastoma candidum provides insights into trichome evolution.</title>
        <authorList>
            <person name="Zhong Y."/>
            <person name="Wu W."/>
            <person name="Sun C."/>
            <person name="Zou P."/>
            <person name="Liu Y."/>
            <person name="Dai S."/>
            <person name="Zhou R."/>
        </authorList>
    </citation>
    <scope>NUCLEOTIDE SEQUENCE [LARGE SCALE GENOMIC DNA]</scope>
</reference>
<sequence length="280" mass="31059">MAETEHPPSSPASSPPHELSFEPSFVPRQDKSRAPDEPFTVDLSPADDIFFHGHLLPLRLLSHLPSSVPPRDSSTSFTLPSADDCLAFDNHRIQVPSPTKSAAISQSGIRAGIDDEPGARRKHKSNKPFSLFGLQRRKAAGWDEVAEHEKRGKRKIRFDARQVWQALKTITKSFSLVRSRADDDIIRYGSDWRKSNEYRHRWGHITAKGNWGQEVTRRGRYASAPPSIRASPANSGVLVADIPSPKAANDSTIEELQAAIQAAILHCKNSMSKEGMKLTT</sequence>
<accession>A0ACB9MBD2</accession>
<keyword evidence="2" id="KW-1185">Reference proteome</keyword>
<name>A0ACB9MBD2_9MYRT</name>
<protein>
    <submittedName>
        <fullName evidence="1">Uncharacterized protein</fullName>
    </submittedName>
</protein>
<dbReference type="EMBL" id="CM042889">
    <property type="protein sequence ID" value="KAI4321522.1"/>
    <property type="molecule type" value="Genomic_DNA"/>
</dbReference>
<proteinExistence type="predicted"/>